<comment type="caution">
    <text evidence="2">The sequence shown here is derived from an EMBL/GenBank/DDBJ whole genome shotgun (WGS) entry which is preliminary data.</text>
</comment>
<evidence type="ECO:0000256" key="1">
    <source>
        <dbReference type="SAM" id="MobiDB-lite"/>
    </source>
</evidence>
<gene>
    <name evidence="2" type="ORF">DAMNIGENAA_31960</name>
</gene>
<dbReference type="PANTHER" id="PTHR48228">
    <property type="entry name" value="SUCCINYL-COA--D-CITRAMALATE COA-TRANSFERASE"/>
    <property type="match status" value="1"/>
</dbReference>
<dbReference type="InterPro" id="IPR044855">
    <property type="entry name" value="CoA-Trfase_III_dom3_sf"/>
</dbReference>
<evidence type="ECO:0000313" key="2">
    <source>
        <dbReference type="EMBL" id="GLI35763.1"/>
    </source>
</evidence>
<name>A0A9W6FVT9_9BACT</name>
<dbReference type="Proteomes" id="UP001144372">
    <property type="component" value="Unassembled WGS sequence"/>
</dbReference>
<accession>A0A9W6FVT9</accession>
<dbReference type="SUPFAM" id="SSF89796">
    <property type="entry name" value="CoA-transferase family III (CaiB/BaiF)"/>
    <property type="match status" value="1"/>
</dbReference>
<keyword evidence="3" id="KW-1185">Reference proteome</keyword>
<evidence type="ECO:0000313" key="3">
    <source>
        <dbReference type="Proteomes" id="UP001144372"/>
    </source>
</evidence>
<feature type="region of interest" description="Disordered" evidence="1">
    <location>
        <begin position="1"/>
        <end position="26"/>
    </location>
</feature>
<dbReference type="Pfam" id="PF02515">
    <property type="entry name" value="CoA_transf_3"/>
    <property type="match status" value="1"/>
</dbReference>
<protein>
    <submittedName>
        <fullName evidence="2">CoA transferase</fullName>
    </submittedName>
</protein>
<dbReference type="Gene3D" id="3.40.50.10540">
    <property type="entry name" value="Crotonobetainyl-coa:carnitine coa-transferase, domain 1"/>
    <property type="match status" value="2"/>
</dbReference>
<dbReference type="InterPro" id="IPR050509">
    <property type="entry name" value="CoA-transferase_III"/>
</dbReference>
<sequence>MEETQEAVQLPLSAQSADKKHTKGSKMTTGALSGFKVLDLSRLLPGPFCSMLLADMGADVIKVEDPKLGDYIRWWPPKIGKNSGFHVVLNRNKRSLTLNLKAPEGKEIFRKLVKDADVVLEGFRPGVMRKLGLDYETLKELNPRLVYCAITGYGCEGPLALKAGHDINYLALNGVLSYSGKDGQPTLTGVQIADLGGGGLLAAFSIVTALLARERLGTGQFIDISMTDGALTWNCLRWGKFLADGKVPSPGDDFLNHGFACYNIYETRDGRHMSLGALEPQFWKAFCQTAGRPEWEQPHYFEPGPHQKTLQEEIAAFFKQKTQAEWIEQFKESDCCCEPILNLAEVMDNPQTQARRMVVELVHESWGAYKQLGIAPKFSLTPGSIRTHAPELGEHTDQILESLQYSREQLKTLRSKGAI</sequence>
<proteinExistence type="predicted"/>
<dbReference type="PANTHER" id="PTHR48228:SF5">
    <property type="entry name" value="ALPHA-METHYLACYL-COA RACEMASE"/>
    <property type="match status" value="1"/>
</dbReference>
<reference evidence="2" key="1">
    <citation type="submission" date="2022-12" db="EMBL/GenBank/DDBJ databases">
        <title>Reference genome sequencing for broad-spectrum identification of bacterial and archaeal isolates by mass spectrometry.</title>
        <authorList>
            <person name="Sekiguchi Y."/>
            <person name="Tourlousse D.M."/>
        </authorList>
    </citation>
    <scope>NUCLEOTIDE SEQUENCE</scope>
    <source>
        <strain evidence="2">ASRB1</strain>
    </source>
</reference>
<dbReference type="EMBL" id="BSDR01000001">
    <property type="protein sequence ID" value="GLI35763.1"/>
    <property type="molecule type" value="Genomic_DNA"/>
</dbReference>
<organism evidence="2 3">
    <name type="scientific">Desulforhabdus amnigena</name>
    <dbReference type="NCBI Taxonomy" id="40218"/>
    <lineage>
        <taxon>Bacteria</taxon>
        <taxon>Pseudomonadati</taxon>
        <taxon>Thermodesulfobacteriota</taxon>
        <taxon>Syntrophobacteria</taxon>
        <taxon>Syntrophobacterales</taxon>
        <taxon>Syntrophobacteraceae</taxon>
        <taxon>Desulforhabdus</taxon>
    </lineage>
</organism>
<keyword evidence="2" id="KW-0808">Transferase</keyword>
<dbReference type="GO" id="GO:0016740">
    <property type="term" value="F:transferase activity"/>
    <property type="evidence" value="ECO:0007669"/>
    <property type="project" value="UniProtKB-KW"/>
</dbReference>
<dbReference type="InterPro" id="IPR003673">
    <property type="entry name" value="CoA-Trfase_fam_III"/>
</dbReference>
<dbReference type="AlphaFoldDB" id="A0A9W6FVT9"/>
<dbReference type="InterPro" id="IPR023606">
    <property type="entry name" value="CoA-Trfase_III_dom_1_sf"/>
</dbReference>
<dbReference type="Gene3D" id="3.30.1540.10">
    <property type="entry name" value="formyl-coa transferase, domain 3"/>
    <property type="match status" value="1"/>
</dbReference>